<evidence type="ECO:0000256" key="1">
    <source>
        <dbReference type="SAM" id="MobiDB-lite"/>
    </source>
</evidence>
<dbReference type="KEGG" id="arac:E0W69_009395"/>
<sequence length="161" mass="17077">MENTNSTESVFGAKVSNINVGENQKHKIPTGTVAVYVEYPESYKGNRHYPNKTIQHVSPESKALFIKAGFGFEASVDVNTKSDNQVDPLVSDANPETPTSDQGETASSDSIDDIQAEINAASAPDANDSAPVADAVSEETESADQGETVEEKAKASKTAKK</sequence>
<organism evidence="2 3">
    <name type="scientific">Rhizosphaericola mali</name>
    <dbReference type="NCBI Taxonomy" id="2545455"/>
    <lineage>
        <taxon>Bacteria</taxon>
        <taxon>Pseudomonadati</taxon>
        <taxon>Bacteroidota</taxon>
        <taxon>Chitinophagia</taxon>
        <taxon>Chitinophagales</taxon>
        <taxon>Chitinophagaceae</taxon>
        <taxon>Rhizosphaericola</taxon>
    </lineage>
</organism>
<dbReference type="AlphaFoldDB" id="A0A5P2G403"/>
<dbReference type="EMBL" id="CP044016">
    <property type="protein sequence ID" value="QES88859.1"/>
    <property type="molecule type" value="Genomic_DNA"/>
</dbReference>
<accession>A0A5P2G403</accession>
<evidence type="ECO:0000313" key="2">
    <source>
        <dbReference type="EMBL" id="QES88859.1"/>
    </source>
</evidence>
<dbReference type="RefSeq" id="WP_131329807.1">
    <property type="nucleotide sequence ID" value="NZ_CP044016.1"/>
</dbReference>
<feature type="compositionally biased region" description="Polar residues" evidence="1">
    <location>
        <begin position="94"/>
        <end position="109"/>
    </location>
</feature>
<reference evidence="2 3" key="1">
    <citation type="submission" date="2019-09" db="EMBL/GenBank/DDBJ databases">
        <title>Complete genome sequence of Arachidicoccus sp. B3-10 isolated from apple orchard soil.</title>
        <authorList>
            <person name="Kim H.S."/>
            <person name="Han K.-I."/>
            <person name="Suh M.K."/>
            <person name="Lee K.C."/>
            <person name="Eom M.K."/>
            <person name="Kim J.-S."/>
            <person name="Kang S.W."/>
            <person name="Sin Y."/>
            <person name="Lee J.-S."/>
        </authorList>
    </citation>
    <scope>NUCLEOTIDE SEQUENCE [LARGE SCALE GENOMIC DNA]</scope>
    <source>
        <strain evidence="2 3">B3-10</strain>
    </source>
</reference>
<feature type="region of interest" description="Disordered" evidence="1">
    <location>
        <begin position="82"/>
        <end position="161"/>
    </location>
</feature>
<evidence type="ECO:0000313" key="3">
    <source>
        <dbReference type="Proteomes" id="UP000292424"/>
    </source>
</evidence>
<keyword evidence="3" id="KW-1185">Reference proteome</keyword>
<feature type="compositionally biased region" description="Acidic residues" evidence="1">
    <location>
        <begin position="136"/>
        <end position="148"/>
    </location>
</feature>
<gene>
    <name evidence="2" type="ORF">E0W69_009395</name>
</gene>
<protein>
    <submittedName>
        <fullName evidence="2">Uncharacterized protein</fullName>
    </submittedName>
</protein>
<proteinExistence type="predicted"/>
<name>A0A5P2G403_9BACT</name>
<dbReference type="Proteomes" id="UP000292424">
    <property type="component" value="Chromosome"/>
</dbReference>
<feature type="compositionally biased region" description="Low complexity" evidence="1">
    <location>
        <begin position="119"/>
        <end position="135"/>
    </location>
</feature>